<dbReference type="GO" id="GO:0004181">
    <property type="term" value="F:metallocarboxypeptidase activity"/>
    <property type="evidence" value="ECO:0007669"/>
    <property type="project" value="InterPro"/>
</dbReference>
<gene>
    <name evidence="4" type="ORF">HK107_01965</name>
</gene>
<dbReference type="InterPro" id="IPR040626">
    <property type="entry name" value="Pepdidase_M14_N"/>
</dbReference>
<dbReference type="SUPFAM" id="SSF53187">
    <property type="entry name" value="Zn-dependent exopeptidases"/>
    <property type="match status" value="1"/>
</dbReference>
<dbReference type="SMART" id="SM00631">
    <property type="entry name" value="Zn_pept"/>
    <property type="match status" value="1"/>
</dbReference>
<feature type="active site" description="Proton donor/acceptor" evidence="2">
    <location>
        <position position="336"/>
    </location>
</feature>
<dbReference type="AlphaFoldDB" id="A0A7Y3RJ79"/>
<dbReference type="InterPro" id="IPR000834">
    <property type="entry name" value="Peptidase_M14"/>
</dbReference>
<comment type="caution">
    <text evidence="4">The sequence shown here is derived from an EMBL/GenBank/DDBJ whole genome shotgun (WGS) entry which is preliminary data.</text>
</comment>
<evidence type="ECO:0000259" key="3">
    <source>
        <dbReference type="PROSITE" id="PS52035"/>
    </source>
</evidence>
<dbReference type="PROSITE" id="PS52035">
    <property type="entry name" value="PEPTIDASE_M14"/>
    <property type="match status" value="1"/>
</dbReference>
<dbReference type="CDD" id="cd06234">
    <property type="entry name" value="M14_PaCCP-like"/>
    <property type="match status" value="1"/>
</dbReference>
<sequence>MSVTITSSFECGNIRVVSAHDPQDIRLEIESDGKADFFQWFFYRVEAPEGSRRMVIENAARASYEGGWQDYNTCASYDLENWFRVPSRYENGKLEIEHEAKGPVCYYAYFAPYTAHRAMEMTARFGAMDGVEWMPLGKSLDGRPVDALRFGSVAEAKKTIWVIARQHPGESMGSWYAEGFCEALTDPNNNMAQQLLREATVYVVPIMNPDGVARGHLRTNAAGTDLNRAWAEPSAEASPEVLAVRNKMDELGCDLFLDAHGDEAIANNFIAGSEGIPKWSPRLAELLSTFKNQLIQATPDFQDKEGYPIDPAGKANLRIANNQVGERFECLSMTLEMPFKDARTNAMPEEGWSPRRCKQLAVHSIEVMARLAERLR</sequence>
<dbReference type="Gene3D" id="3.40.630.10">
    <property type="entry name" value="Zn peptidases"/>
    <property type="match status" value="1"/>
</dbReference>
<keyword evidence="4" id="KW-0645">Protease</keyword>
<dbReference type="Pfam" id="PF18027">
    <property type="entry name" value="Pepdidase_M14_N"/>
    <property type="match status" value="1"/>
</dbReference>
<dbReference type="Gene3D" id="2.60.40.3120">
    <property type="match status" value="1"/>
</dbReference>
<proteinExistence type="inferred from homology"/>
<dbReference type="RefSeq" id="WP_173196283.1">
    <property type="nucleotide sequence ID" value="NZ_JABFCX010000002.1"/>
</dbReference>
<keyword evidence="4" id="KW-0378">Hydrolase</keyword>
<dbReference type="EMBL" id="JABFCX010000002">
    <property type="protein sequence ID" value="NNU15089.1"/>
    <property type="molecule type" value="Genomic_DNA"/>
</dbReference>
<name>A0A7Y3RJ79_9PROT</name>
<reference evidence="4 5" key="1">
    <citation type="submission" date="2020-05" db="EMBL/GenBank/DDBJ databases">
        <title>Parvularcula mediterraneae sp. nov., isolated from polypropylene straw from shallow seawater of the seashore of Laganas in Zakynthos island, Greece.</title>
        <authorList>
            <person name="Szabo I."/>
            <person name="Al-Omari J."/>
            <person name="Rado J."/>
            <person name="Szerdahelyi G.S."/>
        </authorList>
    </citation>
    <scope>NUCLEOTIDE SEQUENCE [LARGE SCALE GENOMIC DNA]</scope>
    <source>
        <strain evidence="4 5">ZS-1/3</strain>
    </source>
</reference>
<accession>A0A7Y3RJ79</accession>
<dbReference type="Pfam" id="PF00246">
    <property type="entry name" value="Peptidase_M14"/>
    <property type="match status" value="1"/>
</dbReference>
<dbReference type="GO" id="GO:0006508">
    <property type="term" value="P:proteolysis"/>
    <property type="evidence" value="ECO:0007669"/>
    <property type="project" value="InterPro"/>
</dbReference>
<feature type="domain" description="Peptidase M14" evidence="3">
    <location>
        <begin position="111"/>
        <end position="371"/>
    </location>
</feature>
<comment type="cofactor">
    <cofactor evidence="1">
        <name>Zn(2+)</name>
        <dbReference type="ChEBI" id="CHEBI:29105"/>
    </cofactor>
</comment>
<comment type="similarity">
    <text evidence="2">Belongs to the peptidase M14 family.</text>
</comment>
<evidence type="ECO:0000256" key="2">
    <source>
        <dbReference type="PROSITE-ProRule" id="PRU01379"/>
    </source>
</evidence>
<evidence type="ECO:0000313" key="4">
    <source>
        <dbReference type="EMBL" id="NNU15089.1"/>
    </source>
</evidence>
<dbReference type="GO" id="GO:0008270">
    <property type="term" value="F:zinc ion binding"/>
    <property type="evidence" value="ECO:0007669"/>
    <property type="project" value="InterPro"/>
</dbReference>
<dbReference type="PANTHER" id="PTHR12756">
    <property type="entry name" value="CYTOSOLIC CARBOXYPEPTIDASE"/>
    <property type="match status" value="1"/>
</dbReference>
<keyword evidence="4" id="KW-0121">Carboxypeptidase</keyword>
<dbReference type="PANTHER" id="PTHR12756:SF11">
    <property type="entry name" value="CYTOSOLIC CARBOXYPEPTIDASE 1"/>
    <property type="match status" value="1"/>
</dbReference>
<dbReference type="Proteomes" id="UP000536835">
    <property type="component" value="Unassembled WGS sequence"/>
</dbReference>
<evidence type="ECO:0000256" key="1">
    <source>
        <dbReference type="ARBA" id="ARBA00001947"/>
    </source>
</evidence>
<dbReference type="InterPro" id="IPR050821">
    <property type="entry name" value="Cytosolic_carboxypeptidase"/>
</dbReference>
<evidence type="ECO:0000313" key="5">
    <source>
        <dbReference type="Proteomes" id="UP000536835"/>
    </source>
</evidence>
<organism evidence="4 5">
    <name type="scientific">Parvularcula mediterranea</name>
    <dbReference type="NCBI Taxonomy" id="2732508"/>
    <lineage>
        <taxon>Bacteria</taxon>
        <taxon>Pseudomonadati</taxon>
        <taxon>Pseudomonadota</taxon>
        <taxon>Alphaproteobacteria</taxon>
        <taxon>Parvularculales</taxon>
        <taxon>Parvularculaceae</taxon>
        <taxon>Parvularcula</taxon>
    </lineage>
</organism>
<keyword evidence="5" id="KW-1185">Reference proteome</keyword>
<protein>
    <submittedName>
        <fullName evidence="4">Carboxypeptidase family protein</fullName>
    </submittedName>
</protein>